<dbReference type="Proteomes" id="UP001367508">
    <property type="component" value="Unassembled WGS sequence"/>
</dbReference>
<organism evidence="1 2">
    <name type="scientific">Canavalia gladiata</name>
    <name type="common">Sword bean</name>
    <name type="synonym">Dolichos gladiatus</name>
    <dbReference type="NCBI Taxonomy" id="3824"/>
    <lineage>
        <taxon>Eukaryota</taxon>
        <taxon>Viridiplantae</taxon>
        <taxon>Streptophyta</taxon>
        <taxon>Embryophyta</taxon>
        <taxon>Tracheophyta</taxon>
        <taxon>Spermatophyta</taxon>
        <taxon>Magnoliopsida</taxon>
        <taxon>eudicotyledons</taxon>
        <taxon>Gunneridae</taxon>
        <taxon>Pentapetalae</taxon>
        <taxon>rosids</taxon>
        <taxon>fabids</taxon>
        <taxon>Fabales</taxon>
        <taxon>Fabaceae</taxon>
        <taxon>Papilionoideae</taxon>
        <taxon>50 kb inversion clade</taxon>
        <taxon>NPAAA clade</taxon>
        <taxon>indigoferoid/millettioid clade</taxon>
        <taxon>Phaseoleae</taxon>
        <taxon>Canavalia</taxon>
    </lineage>
</organism>
<dbReference type="AlphaFoldDB" id="A0AAN9M351"/>
<dbReference type="EMBL" id="JAYMYQ010000003">
    <property type="protein sequence ID" value="KAK7344408.1"/>
    <property type="molecule type" value="Genomic_DNA"/>
</dbReference>
<evidence type="ECO:0000313" key="1">
    <source>
        <dbReference type="EMBL" id="KAK7344408.1"/>
    </source>
</evidence>
<gene>
    <name evidence="1" type="ORF">VNO77_13961</name>
</gene>
<sequence>MEEMEARVTFMSARVERRKGIMEWESVPFCSVSIGVRMPWGRSQGGERRRRRRIHAILPWSPLQPPPLLFSSLLFSSL</sequence>
<keyword evidence="2" id="KW-1185">Reference proteome</keyword>
<name>A0AAN9M351_CANGL</name>
<accession>A0AAN9M351</accession>
<protein>
    <submittedName>
        <fullName evidence="1">Uncharacterized protein</fullName>
    </submittedName>
</protein>
<reference evidence="1 2" key="1">
    <citation type="submission" date="2024-01" db="EMBL/GenBank/DDBJ databases">
        <title>The genomes of 5 underutilized Papilionoideae crops provide insights into root nodulation and disease resistanc.</title>
        <authorList>
            <person name="Jiang F."/>
        </authorList>
    </citation>
    <scope>NUCLEOTIDE SEQUENCE [LARGE SCALE GENOMIC DNA]</scope>
    <source>
        <strain evidence="1">LVBAO_FW01</strain>
        <tissue evidence="1">Leaves</tissue>
    </source>
</reference>
<proteinExistence type="predicted"/>
<evidence type="ECO:0000313" key="2">
    <source>
        <dbReference type="Proteomes" id="UP001367508"/>
    </source>
</evidence>
<comment type="caution">
    <text evidence="1">The sequence shown here is derived from an EMBL/GenBank/DDBJ whole genome shotgun (WGS) entry which is preliminary data.</text>
</comment>